<dbReference type="InterPro" id="IPR038008">
    <property type="entry name" value="Jag_KH"/>
</dbReference>
<dbReference type="Proteomes" id="UP000034772">
    <property type="component" value="Unassembled WGS sequence"/>
</dbReference>
<dbReference type="CDD" id="cd02414">
    <property type="entry name" value="KH-II_Jag"/>
    <property type="match status" value="1"/>
</dbReference>
<dbReference type="AlphaFoldDB" id="A0A0G1WC60"/>
<dbReference type="Gene3D" id="3.30.1370.50">
    <property type="entry name" value="R3H-like domain"/>
    <property type="match status" value="1"/>
</dbReference>
<dbReference type="InterPro" id="IPR039247">
    <property type="entry name" value="KhpB"/>
</dbReference>
<dbReference type="Pfam" id="PF01424">
    <property type="entry name" value="R3H"/>
    <property type="match status" value="1"/>
</dbReference>
<evidence type="ECO:0000313" key="2">
    <source>
        <dbReference type="EMBL" id="KKU87903.1"/>
    </source>
</evidence>
<dbReference type="CDD" id="cd02644">
    <property type="entry name" value="R3H_jag"/>
    <property type="match status" value="1"/>
</dbReference>
<dbReference type="Gene3D" id="3.30.300.20">
    <property type="match status" value="1"/>
</dbReference>
<dbReference type="PANTHER" id="PTHR35800:SF1">
    <property type="entry name" value="RNA-BINDING PROTEIN KHPB"/>
    <property type="match status" value="1"/>
</dbReference>
<comment type="caution">
    <text evidence="2">The sequence shown here is derived from an EMBL/GenBank/DDBJ whole genome shotgun (WGS) entry which is preliminary data.</text>
</comment>
<dbReference type="Pfam" id="PF13083">
    <property type="entry name" value="KH_KhpA-B"/>
    <property type="match status" value="1"/>
</dbReference>
<name>A0A0G1WC60_9BACT</name>
<dbReference type="PANTHER" id="PTHR35800">
    <property type="entry name" value="PROTEIN JAG"/>
    <property type="match status" value="1"/>
</dbReference>
<reference evidence="2 3" key="1">
    <citation type="journal article" date="2015" name="Nature">
        <title>rRNA introns, odd ribosomes, and small enigmatic genomes across a large radiation of phyla.</title>
        <authorList>
            <person name="Brown C.T."/>
            <person name="Hug L.A."/>
            <person name="Thomas B.C."/>
            <person name="Sharon I."/>
            <person name="Castelle C.J."/>
            <person name="Singh A."/>
            <person name="Wilkins M.J."/>
            <person name="Williams K.H."/>
            <person name="Banfield J.F."/>
        </authorList>
    </citation>
    <scope>NUCLEOTIDE SEQUENCE [LARGE SCALE GENOMIC DNA]</scope>
</reference>
<dbReference type="InterPro" id="IPR001374">
    <property type="entry name" value="R3H_dom"/>
</dbReference>
<accession>A0A0G1WC60</accession>
<evidence type="ECO:0000259" key="1">
    <source>
        <dbReference type="PROSITE" id="PS51061"/>
    </source>
</evidence>
<dbReference type="InterPro" id="IPR036867">
    <property type="entry name" value="R3H_dom_sf"/>
</dbReference>
<dbReference type="SMART" id="SM00393">
    <property type="entry name" value="R3H"/>
    <property type="match status" value="1"/>
</dbReference>
<organism evidence="2 3">
    <name type="scientific">Candidatus Beckwithbacteria bacterium GW2011_GWC2_47_9</name>
    <dbReference type="NCBI Taxonomy" id="1618373"/>
    <lineage>
        <taxon>Bacteria</taxon>
        <taxon>Candidatus Beckwithiibacteriota</taxon>
    </lineage>
</organism>
<dbReference type="EMBL" id="LCOZ01000006">
    <property type="protein sequence ID" value="KKU87903.1"/>
    <property type="molecule type" value="Genomic_DNA"/>
</dbReference>
<feature type="domain" description="R3H" evidence="1">
    <location>
        <begin position="84"/>
        <end position="150"/>
    </location>
</feature>
<dbReference type="PROSITE" id="PS51061">
    <property type="entry name" value="R3H"/>
    <property type="match status" value="1"/>
</dbReference>
<dbReference type="InterPro" id="IPR034079">
    <property type="entry name" value="R3H_KhpB"/>
</dbReference>
<sequence>MDKLKKLSGELFKHLDVAPKAIKITKDKEGTVSLDLELPDQEAGILIGYHGETIAALQLLLNMMFYQQTGEWSKLVVNIGDYRKKRTDYLTALSQDTAAKVGESGEPLALYNLNPFERRIVHVALSENKEVVTESQGEGKNRFLVVSPKE</sequence>
<dbReference type="SUPFAM" id="SSF82708">
    <property type="entry name" value="R3H domain"/>
    <property type="match status" value="1"/>
</dbReference>
<protein>
    <submittedName>
        <fullName evidence="2">Single-stranded nucleic acid binding R3H domain protein</fullName>
    </submittedName>
</protein>
<evidence type="ECO:0000313" key="3">
    <source>
        <dbReference type="Proteomes" id="UP000034772"/>
    </source>
</evidence>
<dbReference type="GO" id="GO:0003723">
    <property type="term" value="F:RNA binding"/>
    <property type="evidence" value="ECO:0007669"/>
    <property type="project" value="InterPro"/>
</dbReference>
<gene>
    <name evidence="2" type="ORF">UY17_C0006G0007</name>
</gene>
<dbReference type="InterPro" id="IPR015946">
    <property type="entry name" value="KH_dom-like_a/b"/>
</dbReference>
<proteinExistence type="predicted"/>